<dbReference type="InterPro" id="IPR055081">
    <property type="entry name" value="NLP1-9_GAF"/>
</dbReference>
<dbReference type="PROSITE" id="PS51745">
    <property type="entry name" value="PB1"/>
    <property type="match status" value="1"/>
</dbReference>
<evidence type="ECO:0000256" key="1">
    <source>
        <dbReference type="ARBA" id="ARBA00023015"/>
    </source>
</evidence>
<dbReference type="RefSeq" id="XP_020092946.1">
    <property type="nucleotide sequence ID" value="XM_020237357.1"/>
</dbReference>
<keyword evidence="4" id="KW-0539">Nucleus</keyword>
<sequence>MEDDSQPVDLDMLDQILSKDNCNWFETPNSSSFSPLLASSSSVCSEITTQRSIISTNLRIENTNGTQFLDSNAIQRVFSVQSSELHDSRTSWGSSLNERLMHALSYFKETQIDPNVLVQLWVPEKRGNQLVLSTREQPYFLDPNCEKLVNYREISANYQFSAEVDCEGALGLPGRVFLGKLPEWTPDVRLFTPYEYPRVNYARCLDVRGSVAIPVFERGNCSCLGVVEVVMITQKMNYDSELNSICSALQAVNLRSSEVQCVPQIKLNVSCYQAAIPEILEVLRSLCKAHNLPLAQTWIPCVQQGKRGSRHSDENYARCVSTVDSACYVNDPSLFSFHKACSEHHLLRGQGIVGRAFNINQPSFSSDVSALSKFEYPLSHHARMFNLKGAVAIRLRSTLTGSTDFVLEFFLPSYCIGTNEQKLMLESLSSTVQNVCRTLRVVTNKENEDEASLEIRELNSLVVSHSKSLCDGGQEQNKHNFLVKSSQKHKGEGECSKGKVLLESDQKQEDLVKDDEKCSVGKTTEKRYSKNEKTVSLQILQQYFAGSLKDAAKSLGVCPTTLKRICRQYGINRWPARKIKKVNHSLKKLQVVIDSVHGADNALQLPSLYKDIATASCFEDNTQGNNIVHPVSEKDKHSFYVSSSSLFPSTCNLSPNSSRMEIASKEKDRGSAHGENSTREAPKCFSGSSSSLLRKEEKCVRVKVVCGSEKVRFRLKPPWRFQDLKQEIVRRCNIANNVSLNLKYMDDDSEWILLTCDADLEECIHVCNAANAHRVKISASLGST</sequence>
<keyword evidence="3" id="KW-0804">Transcription</keyword>
<dbReference type="PANTHER" id="PTHR32002">
    <property type="entry name" value="PROTEIN NLP8"/>
    <property type="match status" value="1"/>
</dbReference>
<keyword evidence="2" id="KW-0238">DNA-binding</keyword>
<dbReference type="Pfam" id="PF02042">
    <property type="entry name" value="RWP-RK"/>
    <property type="match status" value="1"/>
</dbReference>
<dbReference type="InterPro" id="IPR045012">
    <property type="entry name" value="NLP"/>
</dbReference>
<dbReference type="SMART" id="SM00666">
    <property type="entry name" value="PB1"/>
    <property type="match status" value="1"/>
</dbReference>
<feature type="compositionally biased region" description="Basic and acidic residues" evidence="5">
    <location>
        <begin position="663"/>
        <end position="682"/>
    </location>
</feature>
<reference evidence="9" key="2">
    <citation type="submission" date="2025-08" db="UniProtKB">
        <authorList>
            <consortium name="RefSeq"/>
        </authorList>
    </citation>
    <scope>IDENTIFICATION</scope>
    <source>
        <tissue evidence="9">Leaf</tissue>
    </source>
</reference>
<evidence type="ECO:0000259" key="6">
    <source>
        <dbReference type="PROSITE" id="PS51519"/>
    </source>
</evidence>
<dbReference type="GO" id="GO:0003700">
    <property type="term" value="F:DNA-binding transcription factor activity"/>
    <property type="evidence" value="ECO:0007669"/>
    <property type="project" value="InterPro"/>
</dbReference>
<feature type="region of interest" description="Disordered" evidence="5">
    <location>
        <begin position="663"/>
        <end position="687"/>
    </location>
</feature>
<dbReference type="InterPro" id="IPR034891">
    <property type="entry name" value="PB1_NLP"/>
</dbReference>
<dbReference type="GeneID" id="109713331"/>
<dbReference type="AlphaFoldDB" id="A0A6P5F9S0"/>
<dbReference type="PROSITE" id="PS51519">
    <property type="entry name" value="RWP_RK"/>
    <property type="match status" value="1"/>
</dbReference>
<organism evidence="8 9">
    <name type="scientific">Ananas comosus</name>
    <name type="common">Pineapple</name>
    <name type="synonym">Ananas ananas</name>
    <dbReference type="NCBI Taxonomy" id="4615"/>
    <lineage>
        <taxon>Eukaryota</taxon>
        <taxon>Viridiplantae</taxon>
        <taxon>Streptophyta</taxon>
        <taxon>Embryophyta</taxon>
        <taxon>Tracheophyta</taxon>
        <taxon>Spermatophyta</taxon>
        <taxon>Magnoliopsida</taxon>
        <taxon>Liliopsida</taxon>
        <taxon>Poales</taxon>
        <taxon>Bromeliaceae</taxon>
        <taxon>Bromelioideae</taxon>
        <taxon>Ananas</taxon>
    </lineage>
</organism>
<evidence type="ECO:0000256" key="2">
    <source>
        <dbReference type="ARBA" id="ARBA00023125"/>
    </source>
</evidence>
<evidence type="ECO:0000313" key="8">
    <source>
        <dbReference type="Proteomes" id="UP000515123"/>
    </source>
</evidence>
<evidence type="ECO:0000313" key="9">
    <source>
        <dbReference type="RefSeq" id="XP_020092946.1"/>
    </source>
</evidence>
<evidence type="ECO:0000256" key="4">
    <source>
        <dbReference type="ARBA" id="ARBA00023242"/>
    </source>
</evidence>
<keyword evidence="8" id="KW-1185">Reference proteome</keyword>
<feature type="domain" description="PB1" evidence="7">
    <location>
        <begin position="699"/>
        <end position="777"/>
    </location>
</feature>
<dbReference type="InterPro" id="IPR000270">
    <property type="entry name" value="PB1_dom"/>
</dbReference>
<dbReference type="Gene3D" id="3.10.20.90">
    <property type="entry name" value="Phosphatidylinositol 3-kinase Catalytic Subunit, Chain A, domain 1"/>
    <property type="match status" value="1"/>
</dbReference>
<feature type="domain" description="RWP-RK" evidence="6">
    <location>
        <begin position="521"/>
        <end position="602"/>
    </location>
</feature>
<reference evidence="8" key="1">
    <citation type="journal article" date="2015" name="Nat. Genet.">
        <title>The pineapple genome and the evolution of CAM photosynthesis.</title>
        <authorList>
            <person name="Ming R."/>
            <person name="VanBuren R."/>
            <person name="Wai C.M."/>
            <person name="Tang H."/>
            <person name="Schatz M.C."/>
            <person name="Bowers J.E."/>
            <person name="Lyons E."/>
            <person name="Wang M.L."/>
            <person name="Chen J."/>
            <person name="Biggers E."/>
            <person name="Zhang J."/>
            <person name="Huang L."/>
            <person name="Zhang L."/>
            <person name="Miao W."/>
            <person name="Zhang J."/>
            <person name="Ye Z."/>
            <person name="Miao C."/>
            <person name="Lin Z."/>
            <person name="Wang H."/>
            <person name="Zhou H."/>
            <person name="Yim W.C."/>
            <person name="Priest H.D."/>
            <person name="Zheng C."/>
            <person name="Woodhouse M."/>
            <person name="Edger P.P."/>
            <person name="Guyot R."/>
            <person name="Guo H.B."/>
            <person name="Guo H."/>
            <person name="Zheng G."/>
            <person name="Singh R."/>
            <person name="Sharma A."/>
            <person name="Min X."/>
            <person name="Zheng Y."/>
            <person name="Lee H."/>
            <person name="Gurtowski J."/>
            <person name="Sedlazeck F.J."/>
            <person name="Harkess A."/>
            <person name="McKain M.R."/>
            <person name="Liao Z."/>
            <person name="Fang J."/>
            <person name="Liu J."/>
            <person name="Zhang X."/>
            <person name="Zhang Q."/>
            <person name="Hu W."/>
            <person name="Qin Y."/>
            <person name="Wang K."/>
            <person name="Chen L.Y."/>
            <person name="Shirley N."/>
            <person name="Lin Y.R."/>
            <person name="Liu L.Y."/>
            <person name="Hernandez A.G."/>
            <person name="Wright C.L."/>
            <person name="Bulone V."/>
            <person name="Tuskan G.A."/>
            <person name="Heath K."/>
            <person name="Zee F."/>
            <person name="Moore P.H."/>
            <person name="Sunkar R."/>
            <person name="Leebens-Mack J.H."/>
            <person name="Mockler T."/>
            <person name="Bennetzen J.L."/>
            <person name="Freeling M."/>
            <person name="Sankoff D."/>
            <person name="Paterson A.H."/>
            <person name="Zhu X."/>
            <person name="Yang X."/>
            <person name="Smith J.A."/>
            <person name="Cushman J.C."/>
            <person name="Paull R.E."/>
            <person name="Yu Q."/>
        </authorList>
    </citation>
    <scope>NUCLEOTIDE SEQUENCE [LARGE SCALE GENOMIC DNA]</scope>
    <source>
        <strain evidence="8">cv. F153</strain>
    </source>
</reference>
<dbReference type="InterPro" id="IPR003035">
    <property type="entry name" value="RWP-RK_dom"/>
</dbReference>
<name>A0A6P5F9S0_ANACO</name>
<accession>A0A6P5F9S0</accession>
<dbReference type="Proteomes" id="UP000515123">
    <property type="component" value="Linkage group 7"/>
</dbReference>
<dbReference type="OrthoDB" id="6270329at2759"/>
<dbReference type="GO" id="GO:0003677">
    <property type="term" value="F:DNA binding"/>
    <property type="evidence" value="ECO:0007669"/>
    <property type="project" value="UniProtKB-KW"/>
</dbReference>
<dbReference type="InterPro" id="IPR053793">
    <property type="entry name" value="PB1-like"/>
</dbReference>
<dbReference type="Gramene" id="Aco018366.1.mrna1">
    <property type="protein sequence ID" value="Aco018366.1.mrna1"/>
    <property type="gene ID" value="Aco018366.1.path1"/>
</dbReference>
<dbReference type="PANTHER" id="PTHR32002:SF79">
    <property type="entry name" value="OS09G0549450 PROTEIN"/>
    <property type="match status" value="1"/>
</dbReference>
<proteinExistence type="predicted"/>
<protein>
    <submittedName>
        <fullName evidence="9">Protein NLP1-like</fullName>
    </submittedName>
</protein>
<evidence type="ECO:0000256" key="3">
    <source>
        <dbReference type="ARBA" id="ARBA00023163"/>
    </source>
</evidence>
<dbReference type="SUPFAM" id="SSF54277">
    <property type="entry name" value="CAD &amp; PB1 domains"/>
    <property type="match status" value="1"/>
</dbReference>
<evidence type="ECO:0000256" key="5">
    <source>
        <dbReference type="SAM" id="MobiDB-lite"/>
    </source>
</evidence>
<keyword evidence="1" id="KW-0805">Transcription regulation</keyword>
<evidence type="ECO:0000259" key="7">
    <source>
        <dbReference type="PROSITE" id="PS51745"/>
    </source>
</evidence>
<gene>
    <name evidence="9" type="primary">LOC109713331</name>
</gene>
<dbReference type="Pfam" id="PF00564">
    <property type="entry name" value="PB1"/>
    <property type="match status" value="1"/>
</dbReference>
<dbReference type="Pfam" id="PF22922">
    <property type="entry name" value="GAF_NLP"/>
    <property type="match status" value="2"/>
</dbReference>
<dbReference type="CDD" id="cd06407">
    <property type="entry name" value="PB1_NLP"/>
    <property type="match status" value="1"/>
</dbReference>